<dbReference type="EMBL" id="KD082675">
    <property type="protein sequence ID" value="EMS62429.1"/>
    <property type="molecule type" value="Genomic_DNA"/>
</dbReference>
<accession>M8ANB7</accession>
<evidence type="ECO:0000313" key="2">
    <source>
        <dbReference type="EMBL" id="EMS62429.1"/>
    </source>
</evidence>
<name>M8ANB7_TRIUA</name>
<reference evidence="2" key="1">
    <citation type="journal article" date="2013" name="Nature">
        <title>Draft genome of the wheat A-genome progenitor Triticum urartu.</title>
        <authorList>
            <person name="Ling H.Q."/>
            <person name="Zhao S."/>
            <person name="Liu D."/>
            <person name="Wang J."/>
            <person name="Sun H."/>
            <person name="Zhang C."/>
            <person name="Fan H."/>
            <person name="Li D."/>
            <person name="Dong L."/>
            <person name="Tao Y."/>
            <person name="Gao C."/>
            <person name="Wu H."/>
            <person name="Li Y."/>
            <person name="Cui Y."/>
            <person name="Guo X."/>
            <person name="Zheng S."/>
            <person name="Wang B."/>
            <person name="Yu K."/>
            <person name="Liang Q."/>
            <person name="Yang W."/>
            <person name="Lou X."/>
            <person name="Chen J."/>
            <person name="Feng M."/>
            <person name="Jian J."/>
            <person name="Zhang X."/>
            <person name="Luo G."/>
            <person name="Jiang Y."/>
            <person name="Liu J."/>
            <person name="Wang Z."/>
            <person name="Sha Y."/>
            <person name="Zhang B."/>
            <person name="Wu H."/>
            <person name="Tang D."/>
            <person name="Shen Q."/>
            <person name="Xue P."/>
            <person name="Zou S."/>
            <person name="Wang X."/>
            <person name="Liu X."/>
            <person name="Wang F."/>
            <person name="Yang Y."/>
            <person name="An X."/>
            <person name="Dong Z."/>
            <person name="Zhang K."/>
            <person name="Zhang X."/>
            <person name="Luo M.C."/>
            <person name="Dvorak J."/>
            <person name="Tong Y."/>
            <person name="Wang J."/>
            <person name="Yang H."/>
            <person name="Li Z."/>
            <person name="Wang D."/>
            <person name="Zhang A."/>
            <person name="Wang J."/>
        </authorList>
    </citation>
    <scope>NUCLEOTIDE SEQUENCE</scope>
</reference>
<sequence length="80" mass="8501">MGGLEQAQQQGRHRHHHTTVESSGRTITTNIPQQAPPTHQPRGPQDDAFEKDHDTSAPPSSAPGVPGLGVSLEVSTSIVF</sequence>
<protein>
    <submittedName>
        <fullName evidence="2">Uncharacterized protein</fullName>
    </submittedName>
</protein>
<dbReference type="OMA" id="HHTTVES"/>
<feature type="compositionally biased region" description="Polar residues" evidence="1">
    <location>
        <begin position="20"/>
        <end position="33"/>
    </location>
</feature>
<feature type="region of interest" description="Disordered" evidence="1">
    <location>
        <begin position="1"/>
        <end position="80"/>
    </location>
</feature>
<evidence type="ECO:0000256" key="1">
    <source>
        <dbReference type="SAM" id="MobiDB-lite"/>
    </source>
</evidence>
<organism evidence="2">
    <name type="scientific">Triticum urartu</name>
    <name type="common">Red wild einkorn</name>
    <name type="synonym">Crithodium urartu</name>
    <dbReference type="NCBI Taxonomy" id="4572"/>
    <lineage>
        <taxon>Eukaryota</taxon>
        <taxon>Viridiplantae</taxon>
        <taxon>Streptophyta</taxon>
        <taxon>Embryophyta</taxon>
        <taxon>Tracheophyta</taxon>
        <taxon>Spermatophyta</taxon>
        <taxon>Magnoliopsida</taxon>
        <taxon>Liliopsida</taxon>
        <taxon>Poales</taxon>
        <taxon>Poaceae</taxon>
        <taxon>BOP clade</taxon>
        <taxon>Pooideae</taxon>
        <taxon>Triticodae</taxon>
        <taxon>Triticeae</taxon>
        <taxon>Triticinae</taxon>
        <taxon>Triticum</taxon>
    </lineage>
</organism>
<feature type="compositionally biased region" description="Low complexity" evidence="1">
    <location>
        <begin position="1"/>
        <end position="10"/>
    </location>
</feature>
<feature type="compositionally biased region" description="Low complexity" evidence="1">
    <location>
        <begin position="56"/>
        <end position="71"/>
    </location>
</feature>
<dbReference type="AlphaFoldDB" id="M8ANB7"/>
<feature type="compositionally biased region" description="Basic and acidic residues" evidence="1">
    <location>
        <begin position="44"/>
        <end position="55"/>
    </location>
</feature>
<proteinExistence type="predicted"/>
<gene>
    <name evidence="2" type="ORF">TRIUR3_02052</name>
</gene>